<proteinExistence type="predicted"/>
<keyword evidence="3" id="KW-0804">Transcription</keyword>
<dbReference type="PANTHER" id="PTHR30146">
    <property type="entry name" value="LACI-RELATED TRANSCRIPTIONAL REPRESSOR"/>
    <property type="match status" value="1"/>
</dbReference>
<dbReference type="CDD" id="cd01392">
    <property type="entry name" value="HTH_LacI"/>
    <property type="match status" value="1"/>
</dbReference>
<keyword evidence="1" id="KW-0805">Transcription regulation</keyword>
<accession>A0ABP7CPW1</accession>
<dbReference type="Pfam" id="PF00356">
    <property type="entry name" value="LacI"/>
    <property type="match status" value="1"/>
</dbReference>
<dbReference type="InterPro" id="IPR000843">
    <property type="entry name" value="HTH_LacI"/>
</dbReference>
<name>A0ABP7CPW1_9MICC</name>
<dbReference type="SUPFAM" id="SSF53822">
    <property type="entry name" value="Periplasmic binding protein-like I"/>
    <property type="match status" value="1"/>
</dbReference>
<dbReference type="Pfam" id="PF13377">
    <property type="entry name" value="Peripla_BP_3"/>
    <property type="match status" value="1"/>
</dbReference>
<sequence>MVPKTQKRVTSSDVAREAGVARSTVSYVLNRTPHQTIPDGTRRRVLDAAARLGYTPSAAARTLKRGRSDVVLCIVKPWPLGSASGLLLAELTAGFDAVGLTLVTHIEGAGVRGVEAVWNEIAPAAVLTYSPVDPDAERTMRAAGVQCVAVLFSGEPDGSARFVRPDARIGLLQAQHLVAAGHARIGYAYPEPPTLRDFAEPRLEGVRAACAEAGIAAPEVRTVALDAESAAAAIEHWRGMDDPVTAVCAYNDEVAQALIAGARLAGVGIPNDLAVIGADDIPTARLASPPLTTIAIDHAAEARRIVHDVTSALREGVAVEATDPADLFTTVVRESA</sequence>
<evidence type="ECO:0000256" key="1">
    <source>
        <dbReference type="ARBA" id="ARBA00023015"/>
    </source>
</evidence>
<keyword evidence="2 5" id="KW-0238">DNA-binding</keyword>
<reference evidence="6" key="1">
    <citation type="journal article" date="2019" name="Int. J. Syst. Evol. Microbiol.">
        <title>The Global Catalogue of Microorganisms (GCM) 10K type strain sequencing project: providing services to taxonomists for standard genome sequencing and annotation.</title>
        <authorList>
            <consortium name="The Broad Institute Genomics Platform"/>
            <consortium name="The Broad Institute Genome Sequencing Center for Infectious Disease"/>
            <person name="Wu L."/>
            <person name="Ma J."/>
        </authorList>
    </citation>
    <scope>NUCLEOTIDE SEQUENCE [LARGE SCALE GENOMIC DNA]</scope>
    <source>
        <strain evidence="6">JCM 16961</strain>
    </source>
</reference>
<dbReference type="Gene3D" id="3.40.50.2300">
    <property type="match status" value="2"/>
</dbReference>
<dbReference type="InterPro" id="IPR028082">
    <property type="entry name" value="Peripla_BP_I"/>
</dbReference>
<dbReference type="Gene3D" id="1.10.260.40">
    <property type="entry name" value="lambda repressor-like DNA-binding domains"/>
    <property type="match status" value="1"/>
</dbReference>
<dbReference type="SUPFAM" id="SSF47413">
    <property type="entry name" value="lambda repressor-like DNA-binding domains"/>
    <property type="match status" value="1"/>
</dbReference>
<evidence type="ECO:0000313" key="6">
    <source>
        <dbReference type="Proteomes" id="UP001501536"/>
    </source>
</evidence>
<dbReference type="InterPro" id="IPR046335">
    <property type="entry name" value="LacI/GalR-like_sensor"/>
</dbReference>
<dbReference type="Proteomes" id="UP001501536">
    <property type="component" value="Unassembled WGS sequence"/>
</dbReference>
<keyword evidence="6" id="KW-1185">Reference proteome</keyword>
<feature type="domain" description="HTH lacI-type" evidence="4">
    <location>
        <begin position="9"/>
        <end position="65"/>
    </location>
</feature>
<organism evidence="5 6">
    <name type="scientific">Zhihengliuella alba</name>
    <dbReference type="NCBI Taxonomy" id="547018"/>
    <lineage>
        <taxon>Bacteria</taxon>
        <taxon>Bacillati</taxon>
        <taxon>Actinomycetota</taxon>
        <taxon>Actinomycetes</taxon>
        <taxon>Micrococcales</taxon>
        <taxon>Micrococcaceae</taxon>
        <taxon>Zhihengliuella</taxon>
    </lineage>
</organism>
<dbReference type="GO" id="GO:0003677">
    <property type="term" value="F:DNA binding"/>
    <property type="evidence" value="ECO:0007669"/>
    <property type="project" value="UniProtKB-KW"/>
</dbReference>
<dbReference type="InterPro" id="IPR010982">
    <property type="entry name" value="Lambda_DNA-bd_dom_sf"/>
</dbReference>
<dbReference type="EMBL" id="BAABCJ010000001">
    <property type="protein sequence ID" value="GAA3693416.1"/>
    <property type="molecule type" value="Genomic_DNA"/>
</dbReference>
<evidence type="ECO:0000256" key="3">
    <source>
        <dbReference type="ARBA" id="ARBA00023163"/>
    </source>
</evidence>
<dbReference type="RefSeq" id="WP_344878820.1">
    <property type="nucleotide sequence ID" value="NZ_BAABCJ010000001.1"/>
</dbReference>
<dbReference type="PROSITE" id="PS50932">
    <property type="entry name" value="HTH_LACI_2"/>
    <property type="match status" value="1"/>
</dbReference>
<dbReference type="PANTHER" id="PTHR30146:SF153">
    <property type="entry name" value="LACTOSE OPERON REPRESSOR"/>
    <property type="match status" value="1"/>
</dbReference>
<protein>
    <submittedName>
        <fullName evidence="5">LacI family DNA-binding transcriptional regulator</fullName>
    </submittedName>
</protein>
<evidence type="ECO:0000256" key="2">
    <source>
        <dbReference type="ARBA" id="ARBA00023125"/>
    </source>
</evidence>
<evidence type="ECO:0000259" key="4">
    <source>
        <dbReference type="PROSITE" id="PS50932"/>
    </source>
</evidence>
<gene>
    <name evidence="5" type="ORF">GCM10022377_02540</name>
</gene>
<comment type="caution">
    <text evidence="5">The sequence shown here is derived from an EMBL/GenBank/DDBJ whole genome shotgun (WGS) entry which is preliminary data.</text>
</comment>
<evidence type="ECO:0000313" key="5">
    <source>
        <dbReference type="EMBL" id="GAA3693416.1"/>
    </source>
</evidence>
<dbReference type="SMART" id="SM00354">
    <property type="entry name" value="HTH_LACI"/>
    <property type="match status" value="1"/>
</dbReference>